<evidence type="ECO:0000313" key="2">
    <source>
        <dbReference type="Proteomes" id="UP000501690"/>
    </source>
</evidence>
<name>A0A4D6NAC3_VIGUN</name>
<proteinExistence type="predicted"/>
<reference evidence="1 2" key="1">
    <citation type="submission" date="2019-04" db="EMBL/GenBank/DDBJ databases">
        <title>An improved genome assembly and genetic linkage map for asparagus bean, Vigna unguiculata ssp. sesquipedialis.</title>
        <authorList>
            <person name="Xia Q."/>
            <person name="Zhang R."/>
            <person name="Dong Y."/>
        </authorList>
    </citation>
    <scope>NUCLEOTIDE SEQUENCE [LARGE SCALE GENOMIC DNA]</scope>
    <source>
        <tissue evidence="1">Leaf</tissue>
    </source>
</reference>
<dbReference type="AlphaFoldDB" id="A0A4D6NAC3"/>
<gene>
    <name evidence="1" type="ORF">DEO72_LG10g1466</name>
</gene>
<organism evidence="1 2">
    <name type="scientific">Vigna unguiculata</name>
    <name type="common">Cowpea</name>
    <dbReference type="NCBI Taxonomy" id="3917"/>
    <lineage>
        <taxon>Eukaryota</taxon>
        <taxon>Viridiplantae</taxon>
        <taxon>Streptophyta</taxon>
        <taxon>Embryophyta</taxon>
        <taxon>Tracheophyta</taxon>
        <taxon>Spermatophyta</taxon>
        <taxon>Magnoliopsida</taxon>
        <taxon>eudicotyledons</taxon>
        <taxon>Gunneridae</taxon>
        <taxon>Pentapetalae</taxon>
        <taxon>rosids</taxon>
        <taxon>fabids</taxon>
        <taxon>Fabales</taxon>
        <taxon>Fabaceae</taxon>
        <taxon>Papilionoideae</taxon>
        <taxon>50 kb inversion clade</taxon>
        <taxon>NPAAA clade</taxon>
        <taxon>indigoferoid/millettioid clade</taxon>
        <taxon>Phaseoleae</taxon>
        <taxon>Vigna</taxon>
    </lineage>
</organism>
<accession>A0A4D6NAC3</accession>
<evidence type="ECO:0000313" key="1">
    <source>
        <dbReference type="EMBL" id="QCE10238.1"/>
    </source>
</evidence>
<keyword evidence="2" id="KW-1185">Reference proteome</keyword>
<dbReference type="Proteomes" id="UP000501690">
    <property type="component" value="Linkage Group LG10"/>
</dbReference>
<dbReference type="EMBL" id="CP039354">
    <property type="protein sequence ID" value="QCE10238.1"/>
    <property type="molecule type" value="Genomic_DNA"/>
</dbReference>
<sequence>MNANHCRSDEREPPLQAIIGAAATNDEKTGRAHQEPRTREQFLRLSDDDLDSRLGLAIWVLSGGDLDGGSSSGARWRSRERCCHGGSRHRVADLVSCFRVVVVAGVVARVHHRSEWVRHRWVMMFALFMREVKGRGDPAD</sequence>
<protein>
    <submittedName>
        <fullName evidence="1">Uncharacterized protein</fullName>
    </submittedName>
</protein>